<dbReference type="SMART" id="SM00086">
    <property type="entry name" value="PAC"/>
    <property type="match status" value="6"/>
</dbReference>
<evidence type="ECO:0000313" key="11">
    <source>
        <dbReference type="EMBL" id="PQB06748.1"/>
    </source>
</evidence>
<evidence type="ECO:0000256" key="3">
    <source>
        <dbReference type="ARBA" id="ARBA00022553"/>
    </source>
</evidence>
<dbReference type="InterPro" id="IPR001789">
    <property type="entry name" value="Sig_transdc_resp-reg_receiver"/>
</dbReference>
<dbReference type="InterPro" id="IPR035965">
    <property type="entry name" value="PAS-like_dom_sf"/>
</dbReference>
<keyword evidence="5" id="KW-0418">Kinase</keyword>
<feature type="modified residue" description="4-aspartylphosphate" evidence="6">
    <location>
        <position position="1506"/>
    </location>
</feature>
<dbReference type="NCBIfam" id="TIGR00229">
    <property type="entry name" value="sensory_box"/>
    <property type="match status" value="3"/>
</dbReference>
<feature type="domain" description="PAC" evidence="10">
    <location>
        <begin position="632"/>
        <end position="684"/>
    </location>
</feature>
<dbReference type="Gene3D" id="3.30.450.20">
    <property type="entry name" value="PAS domain"/>
    <property type="match status" value="7"/>
</dbReference>
<evidence type="ECO:0000256" key="6">
    <source>
        <dbReference type="PROSITE-ProRule" id="PRU00169"/>
    </source>
</evidence>
<dbReference type="InterPro" id="IPR036641">
    <property type="entry name" value="HPT_dom_sf"/>
</dbReference>
<dbReference type="PANTHER" id="PTHR43047:SF72">
    <property type="entry name" value="OSMOSENSING HISTIDINE PROTEIN KINASE SLN1"/>
    <property type="match status" value="1"/>
</dbReference>
<dbReference type="InterPro" id="IPR003594">
    <property type="entry name" value="HATPase_dom"/>
</dbReference>
<evidence type="ECO:0000256" key="5">
    <source>
        <dbReference type="ARBA" id="ARBA00022777"/>
    </source>
</evidence>
<dbReference type="GO" id="GO:0009927">
    <property type="term" value="F:histidine phosphotransfer kinase activity"/>
    <property type="evidence" value="ECO:0007669"/>
    <property type="project" value="TreeGrafter"/>
</dbReference>
<evidence type="ECO:0000256" key="1">
    <source>
        <dbReference type="ARBA" id="ARBA00000085"/>
    </source>
</evidence>
<dbReference type="EMBL" id="MQUA01000013">
    <property type="protein sequence ID" value="PQB06748.1"/>
    <property type="molecule type" value="Genomic_DNA"/>
</dbReference>
<feature type="domain" description="Histidine kinase" evidence="7">
    <location>
        <begin position="1210"/>
        <end position="1432"/>
    </location>
</feature>
<dbReference type="SUPFAM" id="SSF55781">
    <property type="entry name" value="GAF domain-like"/>
    <property type="match status" value="1"/>
</dbReference>
<dbReference type="InterPro" id="IPR036890">
    <property type="entry name" value="HATPase_C_sf"/>
</dbReference>
<dbReference type="SMART" id="SM00387">
    <property type="entry name" value="HATPase_c"/>
    <property type="match status" value="1"/>
</dbReference>
<dbReference type="Pfam" id="PF13185">
    <property type="entry name" value="GAF_2"/>
    <property type="match status" value="1"/>
</dbReference>
<dbReference type="InterPro" id="IPR013655">
    <property type="entry name" value="PAS_fold_3"/>
</dbReference>
<dbReference type="PROSITE" id="PS50110">
    <property type="entry name" value="RESPONSE_REGULATORY"/>
    <property type="match status" value="2"/>
</dbReference>
<dbReference type="GO" id="GO:0005886">
    <property type="term" value="C:plasma membrane"/>
    <property type="evidence" value="ECO:0007669"/>
    <property type="project" value="TreeGrafter"/>
</dbReference>
<dbReference type="InterPro" id="IPR011006">
    <property type="entry name" value="CheY-like_superfamily"/>
</dbReference>
<dbReference type="CDD" id="cd00082">
    <property type="entry name" value="HisKA"/>
    <property type="match status" value="1"/>
</dbReference>
<dbReference type="CDD" id="cd16922">
    <property type="entry name" value="HATPase_EvgS-ArcB-TorS-like"/>
    <property type="match status" value="1"/>
</dbReference>
<dbReference type="Pfam" id="PF08447">
    <property type="entry name" value="PAS_3"/>
    <property type="match status" value="2"/>
</dbReference>
<dbReference type="InterPro" id="IPR003661">
    <property type="entry name" value="HisK_dim/P_dom"/>
</dbReference>
<evidence type="ECO:0000256" key="4">
    <source>
        <dbReference type="ARBA" id="ARBA00022679"/>
    </source>
</evidence>
<evidence type="ECO:0000259" key="8">
    <source>
        <dbReference type="PROSITE" id="PS50110"/>
    </source>
</evidence>
<comment type="caution">
    <text evidence="11">The sequence shown here is derived from an EMBL/GenBank/DDBJ whole genome shotgun (WGS) entry which is preliminary data.</text>
</comment>
<dbReference type="Gene3D" id="1.10.287.130">
    <property type="match status" value="1"/>
</dbReference>
<dbReference type="RefSeq" id="WP_104808997.1">
    <property type="nucleotide sequence ID" value="NZ_MQUA01000013.1"/>
</dbReference>
<keyword evidence="12" id="KW-1185">Reference proteome</keyword>
<dbReference type="SUPFAM" id="SSF55874">
    <property type="entry name" value="ATPase domain of HSP90 chaperone/DNA topoisomerase II/histidine kinase"/>
    <property type="match status" value="1"/>
</dbReference>
<comment type="caution">
    <text evidence="6">Lacks conserved residue(s) required for the propagation of feature annotation.</text>
</comment>
<organism evidence="11 12">
    <name type="scientific">Polaribacter filamentus</name>
    <dbReference type="NCBI Taxonomy" id="53483"/>
    <lineage>
        <taxon>Bacteria</taxon>
        <taxon>Pseudomonadati</taxon>
        <taxon>Bacteroidota</taxon>
        <taxon>Flavobacteriia</taxon>
        <taxon>Flavobacteriales</taxon>
        <taxon>Flavobacteriaceae</taxon>
    </lineage>
</organism>
<sequence>MTKILIVDNTLEEREDVYNTLLLEGYQVFQAENGSVGFKKALKENPDLIISEVVLPELTGLEMLKKLNKETTTNIPLIFLSKKNKKEDVRNGMNAGAENYLEKPFDKKELITVVKRIINKQQLTKNRIQKVAEKDNYFQKEAGRISKIGYWTYDKQSNTRTWSKAVLDIFGINQEEIPSYDIMLNCFNKDSRTKHNKAVINLAKNGESYDMEFEIKNLKNEKRWIQDIGEPIYNSKNQIIGHRGIIRDITVLKKNQDALNQSNERFEMVALANNHAVWDWNILDGKIYRNKTGFNQVFGMDSKRLVEETYHAGAYIHPDDQKRIGKELKILIASLDVNNFSLEYRTPGIDGKFMHISDNGYIVRNNKGRAIRMIGAAKNITKRKKAEQLMTDEKEIMEKIAANVPLKSILKAIAFAIEKQIDNSICSILLMDLDGIHLRHGAAPNLPKDYNLAIDGVAIGENTGSCGTAAYKKKAVFVSDIATDPLWENYKKLALSHGLKACWSLPIISKKEDIVLGTFAIYYTAITIPNPLDIELLKRVSNYMRIAIEKNTSTNKLIKSETKYRKLFERNLAGTYQTTIDGKILRANTTFANIVGYKTSEKLLKQNANTFYFSKEEREVFLKDIKKKKKLINREKILKHKNGSIVYLLENCYLHKDPLLGEDIIEGVMIDITERKKVEKSLQKSFSNIEAILESTADGILVVDEVGNIERYNKKFLELWSIPEEVMLSLDENTGLDYIVHQLANPQKMLAKVKELYENPEAISSDIIELKDGRVFERYSQPNVMNGVNRGRVWSFRNITERINAEKEKQQLFALIETSQDIIAFGDVNGNPTYMNKAARKHLGIDDEKMPSNLKVHDFFDSKEIKFITEDISEYLKKEGRWEGETHIVNIKTKEKIPVHMSAFVIRDNITGKAIGLGNVSRDITERQNIEKSLEESFSNIEAILAATADGILVVDLLGNVISYNEKFRELWDLPATVLNNNQKGLGRLDLIVNKLVHPEVFIAKLTELYANPETTNTDIIELKDGRVIERYSNPKFINGVHSGLVMSFRNITERINTEKEKQQLFTLIETSEDFIAFGDMNGNPTFMNKAAREHLGIDDNKMLSNLKIDDFFDSKEIKFIKDGILEEKGSMKKEGRWEGETHIVNIKNKKKTRVHMSAFVIRDNITGEAIGLGNVSRDLTEIEKINKKLVKANEKAEELAGFKDQFLANMSHEIRTPLGIIIGFTKILLRNAADENQKDQLTAIKTSGDTLLVVINDILDLSKIEAGKMTLEKTELKVPDLINTVLNNFKLQLEEKEQTLKTDYDKCLPKWLLGDPVRINQILFNLIGNAIKFTPSGGFIGVKLNLLKQDKERVFIEIIVSDSGIGIPKDKIDKIFNQYSQSNEYTTREYGGSGLGLNIVKQLIDLMQGTILVKSSLGNGSTFTITIPLLKTYTIENKTKKIVSNDEKLEPLKNIKILIVDDMLINQFLAKTIIEHLGFKSDIADNGEIAIALLEKNDYDIILMDLQMPKMNGWETCIHIRNKMRGQKSRTPIIALSADVSKRDIDRCKEVGMDDYVSKPINETELLEKITRLVTRKNDKIIEYQQEATKICNLKYLKDHLNNKPVYITEMLQMILKEIPVIIEQANKSIAAGDWKGLHRKMHSIKPTLILMGLPKAIIAISKQIEENAEKEEHLDVVYAQFIKLEKALEKAYTELEVELNTIKS</sequence>
<dbReference type="SUPFAM" id="SSF55785">
    <property type="entry name" value="PYP-like sensor domain (PAS domain)"/>
    <property type="match status" value="7"/>
</dbReference>
<dbReference type="InterPro" id="IPR036097">
    <property type="entry name" value="HisK_dim/P_sf"/>
</dbReference>
<name>A0A2S7KW34_9FLAO</name>
<accession>A0A2S7KW34</accession>
<dbReference type="Gene3D" id="3.30.565.10">
    <property type="entry name" value="Histidine kinase-like ATPase, C-terminal domain"/>
    <property type="match status" value="1"/>
</dbReference>
<dbReference type="SMART" id="SM00091">
    <property type="entry name" value="PAS"/>
    <property type="match status" value="7"/>
</dbReference>
<dbReference type="OrthoDB" id="9811889at2"/>
<dbReference type="SMART" id="SM00065">
    <property type="entry name" value="GAF"/>
    <property type="match status" value="1"/>
</dbReference>
<dbReference type="Pfam" id="PF00072">
    <property type="entry name" value="Response_reg"/>
    <property type="match status" value="2"/>
</dbReference>
<feature type="domain" description="PAC" evidence="10">
    <location>
        <begin position="209"/>
        <end position="261"/>
    </location>
</feature>
<keyword evidence="3 6" id="KW-0597">Phosphoprotein</keyword>
<keyword evidence="4" id="KW-0808">Transferase</keyword>
<dbReference type="SMART" id="SM00388">
    <property type="entry name" value="HisKA"/>
    <property type="match status" value="1"/>
</dbReference>
<dbReference type="SUPFAM" id="SSF52172">
    <property type="entry name" value="CheY-like"/>
    <property type="match status" value="2"/>
</dbReference>
<dbReference type="FunFam" id="3.30.565.10:FF:000010">
    <property type="entry name" value="Sensor histidine kinase RcsC"/>
    <property type="match status" value="1"/>
</dbReference>
<dbReference type="InterPro" id="IPR001610">
    <property type="entry name" value="PAC"/>
</dbReference>
<dbReference type="Pfam" id="PF02518">
    <property type="entry name" value="HATPase_c"/>
    <property type="match status" value="1"/>
</dbReference>
<dbReference type="Pfam" id="PF13426">
    <property type="entry name" value="PAS_9"/>
    <property type="match status" value="3"/>
</dbReference>
<feature type="domain" description="PAS" evidence="9">
    <location>
        <begin position="560"/>
        <end position="601"/>
    </location>
</feature>
<gene>
    <name evidence="11" type="ORF">BST83_05950</name>
</gene>
<dbReference type="Pfam" id="PF13188">
    <property type="entry name" value="PAS_8"/>
    <property type="match status" value="2"/>
</dbReference>
<dbReference type="InterPro" id="IPR005467">
    <property type="entry name" value="His_kinase_dom"/>
</dbReference>
<reference evidence="11 12" key="1">
    <citation type="submission" date="2016-11" db="EMBL/GenBank/DDBJ databases">
        <title>Trade-off between light-utilization and light-protection in marine flavobacteria.</title>
        <authorList>
            <person name="Kumagai Y."/>
        </authorList>
    </citation>
    <scope>NUCLEOTIDE SEQUENCE [LARGE SCALE GENOMIC DNA]</scope>
    <source>
        <strain evidence="11 12">ATCC 700397</strain>
    </source>
</reference>
<dbReference type="PANTHER" id="PTHR43047">
    <property type="entry name" value="TWO-COMPONENT HISTIDINE PROTEIN KINASE"/>
    <property type="match status" value="1"/>
</dbReference>
<feature type="domain" description="PAC" evidence="10">
    <location>
        <begin position="340"/>
        <end position="392"/>
    </location>
</feature>
<evidence type="ECO:0000256" key="2">
    <source>
        <dbReference type="ARBA" id="ARBA00012438"/>
    </source>
</evidence>
<dbReference type="PRINTS" id="PR00344">
    <property type="entry name" value="BCTRLSENSOR"/>
</dbReference>
<dbReference type="InterPro" id="IPR000700">
    <property type="entry name" value="PAS-assoc_C"/>
</dbReference>
<dbReference type="SUPFAM" id="SSF47384">
    <property type="entry name" value="Homodimeric domain of signal transducing histidine kinase"/>
    <property type="match status" value="1"/>
</dbReference>
<evidence type="ECO:0000259" key="7">
    <source>
        <dbReference type="PROSITE" id="PS50109"/>
    </source>
</evidence>
<dbReference type="Gene3D" id="1.20.120.160">
    <property type="entry name" value="HPT domain"/>
    <property type="match status" value="1"/>
</dbReference>
<protein>
    <recommendedName>
        <fullName evidence="2">histidine kinase</fullName>
        <ecNumber evidence="2">2.7.13.3</ecNumber>
    </recommendedName>
</protein>
<proteinExistence type="predicted"/>
<dbReference type="PROSITE" id="PS50109">
    <property type="entry name" value="HIS_KIN"/>
    <property type="match status" value="1"/>
</dbReference>
<feature type="domain" description="PAS" evidence="9">
    <location>
        <begin position="808"/>
        <end position="879"/>
    </location>
</feature>
<evidence type="ECO:0000313" key="12">
    <source>
        <dbReference type="Proteomes" id="UP000239522"/>
    </source>
</evidence>
<dbReference type="Gene3D" id="3.30.450.40">
    <property type="match status" value="1"/>
</dbReference>
<dbReference type="Proteomes" id="UP000239522">
    <property type="component" value="Unassembled WGS sequence"/>
</dbReference>
<evidence type="ECO:0000259" key="10">
    <source>
        <dbReference type="PROSITE" id="PS50113"/>
    </source>
</evidence>
<dbReference type="EC" id="2.7.13.3" evidence="2"/>
<dbReference type="Pfam" id="PF00512">
    <property type="entry name" value="HisKA"/>
    <property type="match status" value="1"/>
</dbReference>
<comment type="catalytic activity">
    <reaction evidence="1">
        <text>ATP + protein L-histidine = ADP + protein N-phospho-L-histidine.</text>
        <dbReference type="EC" id="2.7.13.3"/>
    </reaction>
</comment>
<evidence type="ECO:0000259" key="9">
    <source>
        <dbReference type="PROSITE" id="PS50112"/>
    </source>
</evidence>
<dbReference type="Gene3D" id="3.40.50.2300">
    <property type="match status" value="2"/>
</dbReference>
<feature type="domain" description="Response regulatory" evidence="8">
    <location>
        <begin position="3"/>
        <end position="118"/>
    </location>
</feature>
<dbReference type="PROSITE" id="PS50112">
    <property type="entry name" value="PAS"/>
    <property type="match status" value="3"/>
</dbReference>
<dbReference type="GO" id="GO:0000155">
    <property type="term" value="F:phosphorelay sensor kinase activity"/>
    <property type="evidence" value="ECO:0007669"/>
    <property type="project" value="InterPro"/>
</dbReference>
<feature type="domain" description="PAS" evidence="9">
    <location>
        <begin position="1061"/>
        <end position="1135"/>
    </location>
</feature>
<dbReference type="PROSITE" id="PS50113">
    <property type="entry name" value="PAC"/>
    <property type="match status" value="3"/>
</dbReference>
<dbReference type="CDD" id="cd00130">
    <property type="entry name" value="PAS"/>
    <property type="match status" value="3"/>
</dbReference>
<dbReference type="CDD" id="cd17546">
    <property type="entry name" value="REC_hyHK_CKI1_RcsC-like"/>
    <property type="match status" value="1"/>
</dbReference>
<dbReference type="InterPro" id="IPR004358">
    <property type="entry name" value="Sig_transdc_His_kin-like_C"/>
</dbReference>
<feature type="domain" description="Response regulatory" evidence="8">
    <location>
        <begin position="1457"/>
        <end position="1575"/>
    </location>
</feature>
<dbReference type="SMART" id="SM00448">
    <property type="entry name" value="REC"/>
    <property type="match status" value="2"/>
</dbReference>
<dbReference type="InterPro" id="IPR029016">
    <property type="entry name" value="GAF-like_dom_sf"/>
</dbReference>
<dbReference type="InterPro" id="IPR000014">
    <property type="entry name" value="PAS"/>
</dbReference>
<dbReference type="InterPro" id="IPR003018">
    <property type="entry name" value="GAF"/>
</dbReference>
<dbReference type="SUPFAM" id="SSF47226">
    <property type="entry name" value="Histidine-containing phosphotransfer domain, HPT domain"/>
    <property type="match status" value="1"/>
</dbReference>